<dbReference type="CDD" id="cd12832">
    <property type="entry name" value="TmCorA-like_u3"/>
    <property type="match status" value="1"/>
</dbReference>
<evidence type="ECO:0000256" key="8">
    <source>
        <dbReference type="ARBA" id="ARBA00023065"/>
    </source>
</evidence>
<accession>A0A0P0CI66</accession>
<dbReference type="GO" id="GO:0050897">
    <property type="term" value="F:cobalt ion binding"/>
    <property type="evidence" value="ECO:0007669"/>
    <property type="project" value="TreeGrafter"/>
</dbReference>
<feature type="transmembrane region" description="Helical" evidence="12">
    <location>
        <begin position="242"/>
        <end position="262"/>
    </location>
</feature>
<organism evidence="13 14">
    <name type="scientific">Rufibacter tibetensis</name>
    <dbReference type="NCBI Taxonomy" id="512763"/>
    <lineage>
        <taxon>Bacteria</taxon>
        <taxon>Pseudomonadati</taxon>
        <taxon>Bacteroidota</taxon>
        <taxon>Cytophagia</taxon>
        <taxon>Cytophagales</taxon>
        <taxon>Hymenobacteraceae</taxon>
        <taxon>Rufibacter</taxon>
    </lineage>
</organism>
<keyword evidence="5 12" id="KW-0812">Transmembrane</keyword>
<evidence type="ECO:0000256" key="1">
    <source>
        <dbReference type="ARBA" id="ARBA00004651"/>
    </source>
</evidence>
<comment type="catalytic activity">
    <reaction evidence="10">
        <text>Mg(2+)(in) = Mg(2+)(out)</text>
        <dbReference type="Rhea" id="RHEA:29827"/>
        <dbReference type="ChEBI" id="CHEBI:18420"/>
    </reaction>
</comment>
<keyword evidence="3" id="KW-0813">Transport</keyword>
<keyword evidence="6" id="KW-0460">Magnesium</keyword>
<dbReference type="KEGG" id="rti:DC20_21975"/>
<dbReference type="RefSeq" id="WP_062546187.1">
    <property type="nucleotide sequence ID" value="NZ_CP012644.1"/>
</dbReference>
<keyword evidence="14" id="KW-1185">Reference proteome</keyword>
<comment type="function">
    <text evidence="11">Mediates influx of magnesium ions. Alternates between open and closed states. Activated by low cytoplasmic Mg(2+) levels. Inactive when cytoplasmic Mg(2+) levels are high.</text>
</comment>
<dbReference type="SUPFAM" id="SSF143865">
    <property type="entry name" value="CorA soluble domain-like"/>
    <property type="match status" value="1"/>
</dbReference>
<evidence type="ECO:0000256" key="4">
    <source>
        <dbReference type="ARBA" id="ARBA00022475"/>
    </source>
</evidence>
<keyword evidence="7 12" id="KW-1133">Transmembrane helix</keyword>
<gene>
    <name evidence="13" type="ORF">DC20_21975</name>
</gene>
<evidence type="ECO:0008006" key="15">
    <source>
        <dbReference type="Google" id="ProtNLM"/>
    </source>
</evidence>
<evidence type="ECO:0000256" key="3">
    <source>
        <dbReference type="ARBA" id="ARBA00022448"/>
    </source>
</evidence>
<evidence type="ECO:0000256" key="6">
    <source>
        <dbReference type="ARBA" id="ARBA00022842"/>
    </source>
</evidence>
<evidence type="ECO:0000256" key="5">
    <source>
        <dbReference type="ARBA" id="ARBA00022692"/>
    </source>
</evidence>
<evidence type="ECO:0000256" key="7">
    <source>
        <dbReference type="ARBA" id="ARBA00022989"/>
    </source>
</evidence>
<dbReference type="GO" id="GO:0005886">
    <property type="term" value="C:plasma membrane"/>
    <property type="evidence" value="ECO:0007669"/>
    <property type="project" value="UniProtKB-SubCell"/>
</dbReference>
<evidence type="ECO:0000313" key="13">
    <source>
        <dbReference type="EMBL" id="ALJ01718.1"/>
    </source>
</evidence>
<sequence>MQKTLVSAESAGWEWIDIEDPTLEELQFVAQKYDLHPSSVTDSLQPEHLPKHEFIEKVLFVITRFHDPEAHLEADTIQELTNKLAIFYNRGFLITIHKFPVPFIAEMKGRLEEGGWSMPAAGVLIKLLKASLRTFQRPALKLADELDYYEAKIFLSRKVPSMNKGLYHLKRKSAVSRRVIQLAETVTTGLTLEDFQQTEVQDLKDAFLLLENQYEEISESSNNLINTYISLASQRTNDVMRVLTIFSVFFMPLTFIAGIYGMNFEFMPELKSRWGYPGVLGAMVVVTGLIYSWFRRKQWL</sequence>
<keyword evidence="8" id="KW-0406">Ion transport</keyword>
<dbReference type="InterPro" id="IPR002523">
    <property type="entry name" value="MgTranspt_CorA/ZnTranspt_ZntB"/>
</dbReference>
<keyword evidence="9 12" id="KW-0472">Membrane</keyword>
<dbReference type="EMBL" id="CP012644">
    <property type="protein sequence ID" value="ALJ01718.1"/>
    <property type="molecule type" value="Genomic_DNA"/>
</dbReference>
<dbReference type="PATRIC" id="fig|512763.3.peg.4844"/>
<dbReference type="GO" id="GO:0000287">
    <property type="term" value="F:magnesium ion binding"/>
    <property type="evidence" value="ECO:0007669"/>
    <property type="project" value="TreeGrafter"/>
</dbReference>
<dbReference type="Pfam" id="PF01544">
    <property type="entry name" value="CorA"/>
    <property type="match status" value="1"/>
</dbReference>
<dbReference type="SUPFAM" id="SSF144083">
    <property type="entry name" value="Magnesium transport protein CorA, transmembrane region"/>
    <property type="match status" value="1"/>
</dbReference>
<proteinExistence type="inferred from homology"/>
<dbReference type="Gene3D" id="3.30.460.20">
    <property type="entry name" value="CorA soluble domain-like"/>
    <property type="match status" value="1"/>
</dbReference>
<keyword evidence="4" id="KW-1003">Cell membrane</keyword>
<dbReference type="AlphaFoldDB" id="A0A0P0CI66"/>
<feature type="transmembrane region" description="Helical" evidence="12">
    <location>
        <begin position="274"/>
        <end position="294"/>
    </location>
</feature>
<protein>
    <recommendedName>
        <fullName evidence="15">Magnesium transporter CorA</fullName>
    </recommendedName>
</protein>
<geneLocation type="plasmid" evidence="13 14">
    <name>1</name>
</geneLocation>
<dbReference type="InterPro" id="IPR045863">
    <property type="entry name" value="CorA_TM1_TM2"/>
</dbReference>
<evidence type="ECO:0000256" key="10">
    <source>
        <dbReference type="ARBA" id="ARBA00034269"/>
    </source>
</evidence>
<evidence type="ECO:0000256" key="12">
    <source>
        <dbReference type="SAM" id="Phobius"/>
    </source>
</evidence>
<dbReference type="FunFam" id="1.20.58.340:FF:000004">
    <property type="entry name" value="Magnesium transport protein CorA"/>
    <property type="match status" value="1"/>
</dbReference>
<reference evidence="13 14" key="1">
    <citation type="submission" date="2015-08" db="EMBL/GenBank/DDBJ databases">
        <title>Complete genome sequence of Rufibacter tibetensis strain 1351t, a radiation-resistant bacterium from tibet plateau.</title>
        <authorList>
            <person name="Dai J."/>
        </authorList>
    </citation>
    <scope>NUCLEOTIDE SEQUENCE [LARGE SCALE GENOMIC DNA]</scope>
    <source>
        <strain evidence="13 14">1351</strain>
        <plasmid evidence="13 14">1</plasmid>
    </source>
</reference>
<name>A0A0P0CI66_9BACT</name>
<evidence type="ECO:0000256" key="2">
    <source>
        <dbReference type="ARBA" id="ARBA00009765"/>
    </source>
</evidence>
<dbReference type="GO" id="GO:0015095">
    <property type="term" value="F:magnesium ion transmembrane transporter activity"/>
    <property type="evidence" value="ECO:0007669"/>
    <property type="project" value="TreeGrafter"/>
</dbReference>
<dbReference type="Gene3D" id="1.20.58.340">
    <property type="entry name" value="Magnesium transport protein CorA, transmembrane region"/>
    <property type="match status" value="2"/>
</dbReference>
<dbReference type="PANTHER" id="PTHR46494:SF1">
    <property type="entry name" value="CORA FAMILY METAL ION TRANSPORTER (EUROFUNG)"/>
    <property type="match status" value="1"/>
</dbReference>
<evidence type="ECO:0000256" key="11">
    <source>
        <dbReference type="ARBA" id="ARBA00045497"/>
    </source>
</evidence>
<dbReference type="Proteomes" id="UP000061382">
    <property type="component" value="Plasmid 1"/>
</dbReference>
<evidence type="ECO:0000313" key="14">
    <source>
        <dbReference type="Proteomes" id="UP000061382"/>
    </source>
</evidence>
<dbReference type="OrthoDB" id="9803416at2"/>
<comment type="subcellular location">
    <subcellularLocation>
        <location evidence="1">Cell membrane</location>
        <topology evidence="1">Multi-pass membrane protein</topology>
    </subcellularLocation>
</comment>
<dbReference type="GO" id="GO:0015087">
    <property type="term" value="F:cobalt ion transmembrane transporter activity"/>
    <property type="evidence" value="ECO:0007669"/>
    <property type="project" value="TreeGrafter"/>
</dbReference>
<evidence type="ECO:0000256" key="9">
    <source>
        <dbReference type="ARBA" id="ARBA00023136"/>
    </source>
</evidence>
<dbReference type="InterPro" id="IPR045861">
    <property type="entry name" value="CorA_cytoplasmic_dom"/>
</dbReference>
<keyword evidence="13" id="KW-0614">Plasmid</keyword>
<dbReference type="PANTHER" id="PTHR46494">
    <property type="entry name" value="CORA FAMILY METAL ION TRANSPORTER (EUROFUNG)"/>
    <property type="match status" value="1"/>
</dbReference>
<comment type="similarity">
    <text evidence="2">Belongs to the CorA metal ion transporter (MIT) (TC 1.A.35) family.</text>
</comment>